<dbReference type="NCBIfam" id="NF033551">
    <property type="entry name" value="transpos_IS1182"/>
    <property type="match status" value="1"/>
</dbReference>
<dbReference type="RefSeq" id="WP_201360044.1">
    <property type="nucleotide sequence ID" value="NZ_BNJJ01000001.1"/>
</dbReference>
<dbReference type="PANTHER" id="PTHR35604:SF2">
    <property type="entry name" value="TRANSPOSASE INSH FOR INSERTION SEQUENCE ELEMENT IS5A-RELATED"/>
    <property type="match status" value="1"/>
</dbReference>
<gene>
    <name evidence="3" type="ORF">KSZ_03630</name>
    <name evidence="4" type="ORF">KSZ_05200</name>
</gene>
<name>A0ABQ3V964_9CHLR</name>
<dbReference type="Pfam" id="PF05598">
    <property type="entry name" value="DUF772"/>
    <property type="match status" value="1"/>
</dbReference>
<evidence type="ECO:0000313" key="5">
    <source>
        <dbReference type="Proteomes" id="UP000635565"/>
    </source>
</evidence>
<dbReference type="EMBL" id="BNJJ01000002">
    <property type="protein sequence ID" value="GHO82514.1"/>
    <property type="molecule type" value="Genomic_DNA"/>
</dbReference>
<reference evidence="4 5" key="1">
    <citation type="journal article" date="2021" name="Int. J. Syst. Evol. Microbiol.">
        <title>Reticulibacter mediterranei gen. nov., sp. nov., within the new family Reticulibacteraceae fam. nov., and Ktedonospora formicarum gen. nov., sp. nov., Ktedonobacter robiniae sp. nov., Dictyobacter formicarum sp. nov. and Dictyobacter arantiisoli sp. nov., belonging to the class Ktedonobacteria.</title>
        <authorList>
            <person name="Yabe S."/>
            <person name="Zheng Y."/>
            <person name="Wang C.M."/>
            <person name="Sakai Y."/>
            <person name="Abe K."/>
            <person name="Yokota A."/>
            <person name="Donadio S."/>
            <person name="Cavaletti L."/>
            <person name="Monciardini P."/>
        </authorList>
    </citation>
    <scope>NUCLEOTIDE SEQUENCE [LARGE SCALE GENOMIC DNA]</scope>
    <source>
        <strain evidence="4 5">SOSP1-9</strain>
    </source>
</reference>
<feature type="domain" description="Transposase InsH N-terminal" evidence="1">
    <location>
        <begin position="42"/>
        <end position="113"/>
    </location>
</feature>
<dbReference type="Pfam" id="PF13751">
    <property type="entry name" value="DDE_Tnp_1_6"/>
    <property type="match status" value="1"/>
</dbReference>
<feature type="domain" description="Transposase DDE" evidence="2">
    <location>
        <begin position="402"/>
        <end position="523"/>
    </location>
</feature>
<dbReference type="InterPro" id="IPR047629">
    <property type="entry name" value="IS1182_transpos"/>
</dbReference>
<evidence type="ECO:0000313" key="4">
    <source>
        <dbReference type="EMBL" id="GHO82514.1"/>
    </source>
</evidence>
<organism evidence="4 5">
    <name type="scientific">Dictyobacter formicarum</name>
    <dbReference type="NCBI Taxonomy" id="2778368"/>
    <lineage>
        <taxon>Bacteria</taxon>
        <taxon>Bacillati</taxon>
        <taxon>Chloroflexota</taxon>
        <taxon>Ktedonobacteria</taxon>
        <taxon>Ktedonobacterales</taxon>
        <taxon>Dictyobacteraceae</taxon>
        <taxon>Dictyobacter</taxon>
    </lineage>
</organism>
<proteinExistence type="predicted"/>
<keyword evidence="5" id="KW-1185">Reference proteome</keyword>
<dbReference type="PANTHER" id="PTHR35604">
    <property type="entry name" value="TRANSPOSASE INSH FOR INSERTION SEQUENCE ELEMENT IS5A-RELATED"/>
    <property type="match status" value="1"/>
</dbReference>
<evidence type="ECO:0000313" key="3">
    <source>
        <dbReference type="EMBL" id="GHO82357.1"/>
    </source>
</evidence>
<comment type="caution">
    <text evidence="4">The sequence shown here is derived from an EMBL/GenBank/DDBJ whole genome shotgun (WGS) entry which is preliminary data.</text>
</comment>
<evidence type="ECO:0000259" key="2">
    <source>
        <dbReference type="Pfam" id="PF13751"/>
    </source>
</evidence>
<protein>
    <recommendedName>
        <fullName evidence="6">Transposase</fullName>
    </recommendedName>
</protein>
<dbReference type="EMBL" id="BNJJ01000001">
    <property type="protein sequence ID" value="GHO82357.1"/>
    <property type="molecule type" value="Genomic_DNA"/>
</dbReference>
<dbReference type="InterPro" id="IPR025668">
    <property type="entry name" value="Tnp_DDE_dom"/>
</dbReference>
<evidence type="ECO:0000259" key="1">
    <source>
        <dbReference type="Pfam" id="PF05598"/>
    </source>
</evidence>
<sequence>MSLKPEPIHPVPQETARVAKAAFPKGSTFIRMRDELGILYQDEAFAALFPQNGQPALAPWRLALITIMQFAEELSDRQAADAVRARLDWKYALSLELEDSGFDFSVLSEFRSRLLGGNAEYLLFDTMLDHFKQRGLVKAGGRQRTDATHILAKVRALHRVMCVGETFRATLNSLAVVAPTWLQSFAPEEWHIRYDHRMEEHRFPRDTIKRIAAAQTIGADGYQLLNAIDTTPELHWLYQVPAVQTLRRVWLQHFELVDGHVHFRSDDNIPPPATMICSPYDTEATYGRKLTTWWVGYKVHLTESCDEDQPRLITHVETSPAGKGDVDVTPVIHQALKDKQLLPKEHLTDTNYAESKQFVASQVDYGIDLIAPTRADNKWQGQAKQGFAASSFQIDWPAQQAICPTGHPSSSWTPAIDRRDNEVIKIKFSTKDCQACPCRSQCTRTDRRTITVRKEEHHMALEKARAREKTSEFWKVYDQRAGIEATMSQGVRAFDMRRSRYEGFSKTHLQHLACATAMNIVRVLAWLEEPSVAKTRTSHFAALAA</sequence>
<dbReference type="Proteomes" id="UP000635565">
    <property type="component" value="Unassembled WGS sequence"/>
</dbReference>
<accession>A0ABQ3V964</accession>
<dbReference type="InterPro" id="IPR008490">
    <property type="entry name" value="Transposase_InsH_N"/>
</dbReference>
<evidence type="ECO:0008006" key="6">
    <source>
        <dbReference type="Google" id="ProtNLM"/>
    </source>
</evidence>